<comment type="caution">
    <text evidence="1">The sequence shown here is derived from an EMBL/GenBank/DDBJ whole genome shotgun (WGS) entry which is preliminary data.</text>
</comment>
<organism evidence="1 2">
    <name type="scientific">Herbaspirillum robiniae</name>
    <dbReference type="NCBI Taxonomy" id="2014887"/>
    <lineage>
        <taxon>Bacteria</taxon>
        <taxon>Pseudomonadati</taxon>
        <taxon>Pseudomonadota</taxon>
        <taxon>Betaproteobacteria</taxon>
        <taxon>Burkholderiales</taxon>
        <taxon>Oxalobacteraceae</taxon>
        <taxon>Herbaspirillum</taxon>
    </lineage>
</organism>
<evidence type="ECO:0000313" key="2">
    <source>
        <dbReference type="Proteomes" id="UP000536746"/>
    </source>
</evidence>
<gene>
    <name evidence="1" type="ORF">HNO84_22165</name>
</gene>
<accession>A0ABX2M7Y3</accession>
<proteinExistence type="predicted"/>
<dbReference type="RefSeq" id="WP_079217339.1">
    <property type="nucleotide sequence ID" value="NZ_CP018845.1"/>
</dbReference>
<dbReference type="EMBL" id="JABFMT010000040">
    <property type="protein sequence ID" value="NUU04321.1"/>
    <property type="molecule type" value="Genomic_DNA"/>
</dbReference>
<keyword evidence="2" id="KW-1185">Reference proteome</keyword>
<dbReference type="Proteomes" id="UP000536746">
    <property type="component" value="Unassembled WGS sequence"/>
</dbReference>
<evidence type="ECO:0000313" key="1">
    <source>
        <dbReference type="EMBL" id="NUU04321.1"/>
    </source>
</evidence>
<protein>
    <recommendedName>
        <fullName evidence="3">Transcriptional regulator</fullName>
    </recommendedName>
</protein>
<sequence>MEQPADASSDPLHAQVGALRYLVLMMLQRLDADGYASIAEITAGVKGDRAHLDPGLPDHALVDATFRETLAILELAAHKH</sequence>
<evidence type="ECO:0008006" key="3">
    <source>
        <dbReference type="Google" id="ProtNLM"/>
    </source>
</evidence>
<name>A0ABX2M7Y3_9BURK</name>
<reference evidence="1 2" key="1">
    <citation type="journal article" date="2020" name="Front. Plant Sci.">
        <title>Isolation of Rhizosphere Bacteria That Improve Quality and Water Stress Tolerance in Greenhouse Ornamentals.</title>
        <authorList>
            <person name="Nordstedt N.P."/>
            <person name="Jones M.L."/>
        </authorList>
    </citation>
    <scope>NUCLEOTIDE SEQUENCE [LARGE SCALE GENOMIC DNA]</scope>
    <source>
        <strain evidence="1 2">C6C2</strain>
    </source>
</reference>